<sequence length="59" mass="6684">MLSGKLPYNAPRLEVEELTGAESNLPPSTRHWDHNGQYMVESIGMYKVFLVLRRPGEAP</sequence>
<reference evidence="1 2" key="1">
    <citation type="journal article" date="2018" name="PLoS ONE">
        <title>The draft genome of Kipferlia bialata reveals reductive genome evolution in fornicate parasites.</title>
        <authorList>
            <person name="Tanifuji G."/>
            <person name="Takabayashi S."/>
            <person name="Kume K."/>
            <person name="Takagi M."/>
            <person name="Nakayama T."/>
            <person name="Kamikawa R."/>
            <person name="Inagaki Y."/>
            <person name="Hashimoto T."/>
        </authorList>
    </citation>
    <scope>NUCLEOTIDE SEQUENCE [LARGE SCALE GENOMIC DNA]</scope>
    <source>
        <strain evidence="1">NY0173</strain>
    </source>
</reference>
<feature type="non-terminal residue" evidence="1">
    <location>
        <position position="59"/>
    </location>
</feature>
<evidence type="ECO:0000313" key="2">
    <source>
        <dbReference type="Proteomes" id="UP000265618"/>
    </source>
</evidence>
<proteinExistence type="predicted"/>
<dbReference type="AlphaFoldDB" id="A0A9K3D9B4"/>
<protein>
    <submittedName>
        <fullName evidence="1">Uncharacterized protein</fullName>
    </submittedName>
</protein>
<gene>
    <name evidence="1" type="ORF">KIPB_014042</name>
</gene>
<comment type="caution">
    <text evidence="1">The sequence shown here is derived from an EMBL/GenBank/DDBJ whole genome shotgun (WGS) entry which is preliminary data.</text>
</comment>
<evidence type="ECO:0000313" key="1">
    <source>
        <dbReference type="EMBL" id="GIQ91007.1"/>
    </source>
</evidence>
<keyword evidence="2" id="KW-1185">Reference proteome</keyword>
<accession>A0A9K3D9B4</accession>
<dbReference type="Proteomes" id="UP000265618">
    <property type="component" value="Unassembled WGS sequence"/>
</dbReference>
<organism evidence="1 2">
    <name type="scientific">Kipferlia bialata</name>
    <dbReference type="NCBI Taxonomy" id="797122"/>
    <lineage>
        <taxon>Eukaryota</taxon>
        <taxon>Metamonada</taxon>
        <taxon>Carpediemonas-like organisms</taxon>
        <taxon>Kipferlia</taxon>
    </lineage>
</organism>
<dbReference type="EMBL" id="BDIP01006997">
    <property type="protein sequence ID" value="GIQ91007.1"/>
    <property type="molecule type" value="Genomic_DNA"/>
</dbReference>
<name>A0A9K3D9B4_9EUKA</name>